<feature type="chain" id="PRO_5028303171" evidence="1">
    <location>
        <begin position="23"/>
        <end position="92"/>
    </location>
</feature>
<dbReference type="EMBL" id="DSXR01000117">
    <property type="protein sequence ID" value="HGS88236.1"/>
    <property type="molecule type" value="Genomic_DNA"/>
</dbReference>
<name>A0A7C4L0I0_9CHLR</name>
<reference evidence="2" key="1">
    <citation type="journal article" date="2020" name="mSystems">
        <title>Genome- and Community-Level Interaction Insights into Carbon Utilization and Element Cycling Functions of Hydrothermarchaeota in Hydrothermal Sediment.</title>
        <authorList>
            <person name="Zhou Z."/>
            <person name="Liu Y."/>
            <person name="Xu W."/>
            <person name="Pan J."/>
            <person name="Luo Z.H."/>
            <person name="Li M."/>
        </authorList>
    </citation>
    <scope>NUCLEOTIDE SEQUENCE [LARGE SCALE GENOMIC DNA]</scope>
    <source>
        <strain evidence="2">SpSt-556</strain>
    </source>
</reference>
<comment type="caution">
    <text evidence="2">The sequence shown here is derived from an EMBL/GenBank/DDBJ whole genome shotgun (WGS) entry which is preliminary data.</text>
</comment>
<dbReference type="AlphaFoldDB" id="A0A7C4L0I0"/>
<feature type="signal peptide" evidence="1">
    <location>
        <begin position="1"/>
        <end position="22"/>
    </location>
</feature>
<gene>
    <name evidence="2" type="ORF">ENT17_11565</name>
</gene>
<keyword evidence="1" id="KW-0732">Signal</keyword>
<evidence type="ECO:0000313" key="2">
    <source>
        <dbReference type="EMBL" id="HGS88236.1"/>
    </source>
</evidence>
<sequence length="92" mass="9676">MKTRWIVLVLLLLLIGPLAAPARAMQSADCKLEWFTPLTGSGGFMTSPSARLHLTVGQAVIGAQSGAAASECLGFWCGAGGEYLIMLPLITR</sequence>
<proteinExistence type="predicted"/>
<protein>
    <submittedName>
        <fullName evidence="2">Uncharacterized protein</fullName>
    </submittedName>
</protein>
<accession>A0A7C4L0I0</accession>
<organism evidence="2">
    <name type="scientific">Bellilinea caldifistulae</name>
    <dbReference type="NCBI Taxonomy" id="360411"/>
    <lineage>
        <taxon>Bacteria</taxon>
        <taxon>Bacillati</taxon>
        <taxon>Chloroflexota</taxon>
        <taxon>Anaerolineae</taxon>
        <taxon>Anaerolineales</taxon>
        <taxon>Anaerolineaceae</taxon>
        <taxon>Bellilinea</taxon>
    </lineage>
</organism>
<evidence type="ECO:0000256" key="1">
    <source>
        <dbReference type="SAM" id="SignalP"/>
    </source>
</evidence>